<keyword evidence="9" id="KW-1185">Reference proteome</keyword>
<dbReference type="GO" id="GO:0016787">
    <property type="term" value="F:hydrolase activity"/>
    <property type="evidence" value="ECO:0007669"/>
    <property type="project" value="UniProtKB-KW"/>
</dbReference>
<comment type="similarity">
    <text evidence="6">Belongs to the Vsr family.</text>
</comment>
<organism evidence="8 9">
    <name type="scientific">Rhodobacter xanthinilyticus</name>
    <dbReference type="NCBI Taxonomy" id="1850250"/>
    <lineage>
        <taxon>Bacteria</taxon>
        <taxon>Pseudomonadati</taxon>
        <taxon>Pseudomonadota</taxon>
        <taxon>Alphaproteobacteria</taxon>
        <taxon>Rhodobacterales</taxon>
        <taxon>Rhodobacter group</taxon>
        <taxon>Rhodobacter</taxon>
    </lineage>
</organism>
<dbReference type="CDD" id="cd00221">
    <property type="entry name" value="Vsr"/>
    <property type="match status" value="1"/>
</dbReference>
<feature type="compositionally biased region" description="Basic and acidic residues" evidence="7">
    <location>
        <begin position="146"/>
        <end position="159"/>
    </location>
</feature>
<dbReference type="GO" id="GO:0006298">
    <property type="term" value="P:mismatch repair"/>
    <property type="evidence" value="ECO:0007669"/>
    <property type="project" value="InterPro"/>
</dbReference>
<name>A0A1D9MGD1_9RHOB</name>
<dbReference type="RefSeq" id="WP_071167163.1">
    <property type="nucleotide sequence ID" value="NZ_CP017781.1"/>
</dbReference>
<dbReference type="NCBIfam" id="TIGR00632">
    <property type="entry name" value="vsr"/>
    <property type="match status" value="1"/>
</dbReference>
<dbReference type="InterPro" id="IPR004603">
    <property type="entry name" value="DNA_mismatch_endonuc_vsr"/>
</dbReference>
<evidence type="ECO:0000256" key="3">
    <source>
        <dbReference type="ARBA" id="ARBA00022763"/>
    </source>
</evidence>
<protein>
    <submittedName>
        <fullName evidence="8">Very short patch repair endonuclease</fullName>
    </submittedName>
</protein>
<dbReference type="STRING" id="1850250.LPB142_07115"/>
<feature type="region of interest" description="Disordered" evidence="7">
    <location>
        <begin position="146"/>
        <end position="167"/>
    </location>
</feature>
<proteinExistence type="inferred from homology"/>
<sequence>MTDIVDSQTRSRMMAGIRGKDTKPELALRRSLHALGLRYRLHAKGIPGKPDLVLPKFKAVIFVHGCFWHRHPECRYASTPATRPEFWESKFSANVMRDTTVRSELLAAGWRVATIWECALRSETGVTAVGDTVSRWLQGGGRELEMGEKDIGAPKDERSISVVSNQT</sequence>
<gene>
    <name evidence="8" type="ORF">LPB142_07115</name>
</gene>
<keyword evidence="2 8" id="KW-0255">Endonuclease</keyword>
<evidence type="ECO:0000256" key="2">
    <source>
        <dbReference type="ARBA" id="ARBA00022759"/>
    </source>
</evidence>
<keyword evidence="3" id="KW-0227">DNA damage</keyword>
<evidence type="ECO:0000313" key="9">
    <source>
        <dbReference type="Proteomes" id="UP000176562"/>
    </source>
</evidence>
<dbReference type="Gene3D" id="3.40.960.10">
    <property type="entry name" value="VSR Endonuclease"/>
    <property type="match status" value="1"/>
</dbReference>
<dbReference type="KEGG" id="rhp:LPB142_07115"/>
<keyword evidence="1" id="KW-0540">Nuclease</keyword>
<dbReference type="Proteomes" id="UP000176562">
    <property type="component" value="Chromosome"/>
</dbReference>
<evidence type="ECO:0000313" key="8">
    <source>
        <dbReference type="EMBL" id="AOZ70935.1"/>
    </source>
</evidence>
<dbReference type="EMBL" id="CP017781">
    <property type="protein sequence ID" value="AOZ70935.1"/>
    <property type="molecule type" value="Genomic_DNA"/>
</dbReference>
<evidence type="ECO:0000256" key="7">
    <source>
        <dbReference type="SAM" id="MobiDB-lite"/>
    </source>
</evidence>
<dbReference type="REBASE" id="166455">
    <property type="entry name" value="V.Rsp0142ORF7080P"/>
</dbReference>
<evidence type="ECO:0000256" key="5">
    <source>
        <dbReference type="ARBA" id="ARBA00023204"/>
    </source>
</evidence>
<dbReference type="GO" id="GO:0004519">
    <property type="term" value="F:endonuclease activity"/>
    <property type="evidence" value="ECO:0007669"/>
    <property type="project" value="UniProtKB-KW"/>
</dbReference>
<dbReference type="AlphaFoldDB" id="A0A1D9MGD1"/>
<reference evidence="8 9" key="1">
    <citation type="submission" date="2016-10" db="EMBL/GenBank/DDBJ databases">
        <title>Rhodobacter sp. LPB0142, isolated from sea water.</title>
        <authorList>
            <person name="Kim E."/>
            <person name="Yi H."/>
        </authorList>
    </citation>
    <scope>NUCLEOTIDE SEQUENCE [LARGE SCALE GENOMIC DNA]</scope>
    <source>
        <strain evidence="8 9">LPB0142</strain>
    </source>
</reference>
<keyword evidence="5" id="KW-0234">DNA repair</keyword>
<dbReference type="InterPro" id="IPR011335">
    <property type="entry name" value="Restrct_endonuc-II-like"/>
</dbReference>
<accession>A0A1D9MGD1</accession>
<evidence type="ECO:0000256" key="6">
    <source>
        <dbReference type="ARBA" id="ARBA00029466"/>
    </source>
</evidence>
<keyword evidence="4" id="KW-0378">Hydrolase</keyword>
<dbReference type="SUPFAM" id="SSF52980">
    <property type="entry name" value="Restriction endonuclease-like"/>
    <property type="match status" value="1"/>
</dbReference>
<evidence type="ECO:0000256" key="4">
    <source>
        <dbReference type="ARBA" id="ARBA00022801"/>
    </source>
</evidence>
<evidence type="ECO:0000256" key="1">
    <source>
        <dbReference type="ARBA" id="ARBA00022722"/>
    </source>
</evidence>
<dbReference type="Pfam" id="PF03852">
    <property type="entry name" value="Vsr"/>
    <property type="match status" value="1"/>
</dbReference>